<feature type="region of interest" description="Disordered" evidence="1">
    <location>
        <begin position="486"/>
        <end position="513"/>
    </location>
</feature>
<organism evidence="3 4">
    <name type="scientific">Takifugu bimaculatus</name>
    <dbReference type="NCBI Taxonomy" id="433685"/>
    <lineage>
        <taxon>Eukaryota</taxon>
        <taxon>Metazoa</taxon>
        <taxon>Chordata</taxon>
        <taxon>Craniata</taxon>
        <taxon>Vertebrata</taxon>
        <taxon>Euteleostomi</taxon>
        <taxon>Actinopterygii</taxon>
        <taxon>Neopterygii</taxon>
        <taxon>Teleostei</taxon>
        <taxon>Neoteleostei</taxon>
        <taxon>Acanthomorphata</taxon>
        <taxon>Eupercaria</taxon>
        <taxon>Tetraodontiformes</taxon>
        <taxon>Tetradontoidea</taxon>
        <taxon>Tetraodontidae</taxon>
        <taxon>Takifugu</taxon>
    </lineage>
</organism>
<evidence type="ECO:0000256" key="1">
    <source>
        <dbReference type="SAM" id="MobiDB-lite"/>
    </source>
</evidence>
<dbReference type="GO" id="GO:0005085">
    <property type="term" value="F:guanyl-nucleotide exchange factor activity"/>
    <property type="evidence" value="ECO:0007669"/>
    <property type="project" value="InterPro"/>
</dbReference>
<evidence type="ECO:0000259" key="2">
    <source>
        <dbReference type="PROSITE" id="PS50010"/>
    </source>
</evidence>
<name>A0A4Z2BQB5_9TELE</name>
<dbReference type="Pfam" id="PF00621">
    <property type="entry name" value="RhoGEF"/>
    <property type="match status" value="1"/>
</dbReference>
<dbReference type="InterPro" id="IPR001331">
    <property type="entry name" value="GDS_CDC24_CS"/>
</dbReference>
<dbReference type="Gene3D" id="1.20.900.10">
    <property type="entry name" value="Dbl homology (DH) domain"/>
    <property type="match status" value="1"/>
</dbReference>
<dbReference type="InterPro" id="IPR035899">
    <property type="entry name" value="DBL_dom_sf"/>
</dbReference>
<dbReference type="SUPFAM" id="SSF50729">
    <property type="entry name" value="PH domain-like"/>
    <property type="match status" value="1"/>
</dbReference>
<dbReference type="Gene3D" id="2.30.29.30">
    <property type="entry name" value="Pleckstrin-homology domain (PH domain)/Phosphotyrosine-binding domain (PTB)"/>
    <property type="match status" value="1"/>
</dbReference>
<evidence type="ECO:0000313" key="4">
    <source>
        <dbReference type="Proteomes" id="UP000516260"/>
    </source>
</evidence>
<dbReference type="CDD" id="cd00160">
    <property type="entry name" value="RhoGEF"/>
    <property type="match status" value="1"/>
</dbReference>
<dbReference type="Pfam" id="PF23014">
    <property type="entry name" value="PH_Tiam1"/>
    <property type="match status" value="1"/>
</dbReference>
<dbReference type="PANTHER" id="PTHR46001:SF5">
    <property type="entry name" value="RHO GUANINE NUCLEOTIDE EXCHANGE FACTOR TIAM2"/>
    <property type="match status" value="1"/>
</dbReference>
<dbReference type="SMART" id="SM00325">
    <property type="entry name" value="RhoGEF"/>
    <property type="match status" value="1"/>
</dbReference>
<dbReference type="Proteomes" id="UP000516260">
    <property type="component" value="Chromosome 19"/>
</dbReference>
<dbReference type="AlphaFoldDB" id="A0A4Z2BQB5"/>
<keyword evidence="4" id="KW-1185">Reference proteome</keyword>
<comment type="caution">
    <text evidence="3">The sequence shown here is derived from an EMBL/GenBank/DDBJ whole genome shotgun (WGS) entry which is preliminary data.</text>
</comment>
<feature type="domain" description="DH" evidence="2">
    <location>
        <begin position="123"/>
        <end position="317"/>
    </location>
</feature>
<reference evidence="3 4" key="1">
    <citation type="submission" date="2019-04" db="EMBL/GenBank/DDBJ databases">
        <title>The sequence and de novo assembly of Takifugu bimaculatus genome using PacBio and Hi-C technologies.</title>
        <authorList>
            <person name="Xu P."/>
            <person name="Liu B."/>
            <person name="Zhou Z."/>
        </authorList>
    </citation>
    <scope>NUCLEOTIDE SEQUENCE [LARGE SCALE GENOMIC DNA]</scope>
    <source>
        <strain evidence="3">TB-2018</strain>
        <tissue evidence="3">Muscle</tissue>
    </source>
</reference>
<dbReference type="EMBL" id="SWLE01000011">
    <property type="protein sequence ID" value="TNM94471.1"/>
    <property type="molecule type" value="Genomic_DNA"/>
</dbReference>
<feature type="region of interest" description="Disordered" evidence="1">
    <location>
        <begin position="623"/>
        <end position="646"/>
    </location>
</feature>
<feature type="region of interest" description="Disordered" evidence="1">
    <location>
        <begin position="1"/>
        <end position="27"/>
    </location>
</feature>
<dbReference type="InterPro" id="IPR055230">
    <property type="entry name" value="PH_Tiam1/2"/>
</dbReference>
<dbReference type="SUPFAM" id="SSF48065">
    <property type="entry name" value="DBL homology domain (DH-domain)"/>
    <property type="match status" value="1"/>
</dbReference>
<dbReference type="GO" id="GO:0007264">
    <property type="term" value="P:small GTPase-mediated signal transduction"/>
    <property type="evidence" value="ECO:0007669"/>
    <property type="project" value="InterPro"/>
</dbReference>
<gene>
    <name evidence="3" type="ORF">fugu_017230</name>
</gene>
<sequence>MFLLTPSSNGSRGSGSQKRPLTPTETPRVSCSVRIGALCWVLPVEDEELLEECGGAGMIGHPYEEPSGCQKTENGLMLLNFDQSFLLSQTIPEDGTAESNTQRNITEVDLKHTSPIQPNVCQRLRKVIQELVDTEKSYVKDLVSLFDIYLTPLQNETFLTKDEMEVLFGSLPEMLDFQRVFLQTLEDRIKSCPNFSNLETPGQFKKLLLSLGGSFLFYADHFKHYSGFCANHIKAQKVLERAKTDGAFKRFLEAKNPTNQHSSSLESYLIKPVQRLLKYPLLLRELVSLTHPDSPEHAHLTEALGAMEKVASHINEMQKIYEDFGPVFDQLAAEQTGPHKQVTEISMAEFLVHSSVVWLNPLPHLGRLRKEPKLTLFVFKRAVVLIYRDSSRTKRRLVGISGTASRSADVDAFRFHWLIPISALQVRQDNTISGWQSSCVWELVDCRPDGAGPPETVFQLCSSGLETKASIVRALRSLISDGASSLRRSSPMMADGGSSLRRRQRGRSCSTGKRMTHVLTEERHGPHGRPLFREPCSEQLSSFSFDLNGRRRHRLSLTGQLESQLQRLNFAEQEDDVLASSQREDKRRSLTLRPSPTDMLHVLEKDFSVQSMASIITEDCFYDSKQKESPPPAKASTLTDKTFHQN</sequence>
<evidence type="ECO:0000313" key="3">
    <source>
        <dbReference type="EMBL" id="TNM94471.1"/>
    </source>
</evidence>
<proteinExistence type="predicted"/>
<dbReference type="InterPro" id="IPR043537">
    <property type="entry name" value="Tiam1/Tiam2/Sif"/>
</dbReference>
<dbReference type="InterPro" id="IPR011993">
    <property type="entry name" value="PH-like_dom_sf"/>
</dbReference>
<dbReference type="PROSITE" id="PS50010">
    <property type="entry name" value="DH_2"/>
    <property type="match status" value="1"/>
</dbReference>
<dbReference type="PANTHER" id="PTHR46001">
    <property type="entry name" value="TIAM (MAMMALIAN TUMOR INVASION AND METASTASIS FACTOR) HOMOLOG"/>
    <property type="match status" value="1"/>
</dbReference>
<dbReference type="PROSITE" id="PS00741">
    <property type="entry name" value="DH_1"/>
    <property type="match status" value="1"/>
</dbReference>
<accession>A0A4Z2BQB5</accession>
<dbReference type="InterPro" id="IPR000219">
    <property type="entry name" value="DH_dom"/>
</dbReference>
<protein>
    <recommendedName>
        <fullName evidence="2">DH domain-containing protein</fullName>
    </recommendedName>
</protein>